<dbReference type="CDD" id="cd01392">
    <property type="entry name" value="HTH_LacI"/>
    <property type="match status" value="1"/>
</dbReference>
<accession>A0A7Z0K8N0</accession>
<dbReference type="SUPFAM" id="SSF53822">
    <property type="entry name" value="Periplasmic binding protein-like I"/>
    <property type="match status" value="1"/>
</dbReference>
<feature type="domain" description="HTH lacI-type" evidence="4">
    <location>
        <begin position="4"/>
        <end position="58"/>
    </location>
</feature>
<organism evidence="5 6">
    <name type="scientific">Nesterenkonia xinjiangensis</name>
    <dbReference type="NCBI Taxonomy" id="225327"/>
    <lineage>
        <taxon>Bacteria</taxon>
        <taxon>Bacillati</taxon>
        <taxon>Actinomycetota</taxon>
        <taxon>Actinomycetes</taxon>
        <taxon>Micrococcales</taxon>
        <taxon>Micrococcaceae</taxon>
        <taxon>Nesterenkonia</taxon>
    </lineage>
</organism>
<reference evidence="5 6" key="1">
    <citation type="submission" date="2020-07" db="EMBL/GenBank/DDBJ databases">
        <title>Sequencing the genomes of 1000 actinobacteria strains.</title>
        <authorList>
            <person name="Klenk H.-P."/>
        </authorList>
    </citation>
    <scope>NUCLEOTIDE SEQUENCE [LARGE SCALE GENOMIC DNA]</scope>
    <source>
        <strain evidence="5 6">DSM 15475</strain>
    </source>
</reference>
<evidence type="ECO:0000313" key="5">
    <source>
        <dbReference type="EMBL" id="NYJ77824.1"/>
    </source>
</evidence>
<dbReference type="PROSITE" id="PS00356">
    <property type="entry name" value="HTH_LACI_1"/>
    <property type="match status" value="1"/>
</dbReference>
<dbReference type="EMBL" id="JACCFY010000001">
    <property type="protein sequence ID" value="NYJ77824.1"/>
    <property type="molecule type" value="Genomic_DNA"/>
</dbReference>
<protein>
    <submittedName>
        <fullName evidence="5">LacI family transcriptional regulator</fullName>
    </submittedName>
</protein>
<dbReference type="CDD" id="cd06293">
    <property type="entry name" value="PBP1_LacI-like"/>
    <property type="match status" value="1"/>
</dbReference>
<dbReference type="InterPro" id="IPR010982">
    <property type="entry name" value="Lambda_DNA-bd_dom_sf"/>
</dbReference>
<sequence>MAMAQVRDVAAHAGVSPATVSNALNHPEKVSSATRERVLSAIDELGYVRNDAARQLRQQQNRAVGMIVLDVANPFFADVASGAEKGLVEMKRPLLLGNSSQDGERELAHLRLFEEQRVSGLLISPVGDVLPRLRRIKERGTAVVIVDRKSGADEFSSVSTDDHLGGRLAAEHLITQGRRRIAVIGGPLNIRQVAHRYAGAEAAAKEHDGVSVKMYDTGAMDVESGRQATQGLLALPAAERPDAIFATNDLVALGVLQELARAAVKVPEDIALIGYDDIQFAASATVPISSVRQPAAEMGQRAAELLVAAIEDPEVPVQHPVFTPTLVPRQSTVGA</sequence>
<dbReference type="Pfam" id="PF00356">
    <property type="entry name" value="LacI"/>
    <property type="match status" value="1"/>
</dbReference>
<dbReference type="PANTHER" id="PTHR30146:SF109">
    <property type="entry name" value="HTH-TYPE TRANSCRIPTIONAL REGULATOR GALS"/>
    <property type="match status" value="1"/>
</dbReference>
<dbReference type="Pfam" id="PF13377">
    <property type="entry name" value="Peripla_BP_3"/>
    <property type="match status" value="1"/>
</dbReference>
<dbReference type="SUPFAM" id="SSF47413">
    <property type="entry name" value="lambda repressor-like DNA-binding domains"/>
    <property type="match status" value="1"/>
</dbReference>
<keyword evidence="6" id="KW-1185">Reference proteome</keyword>
<dbReference type="InterPro" id="IPR046335">
    <property type="entry name" value="LacI/GalR-like_sensor"/>
</dbReference>
<dbReference type="PROSITE" id="PS50932">
    <property type="entry name" value="HTH_LACI_2"/>
    <property type="match status" value="1"/>
</dbReference>
<evidence type="ECO:0000259" key="4">
    <source>
        <dbReference type="PROSITE" id="PS50932"/>
    </source>
</evidence>
<keyword evidence="2" id="KW-0238">DNA-binding</keyword>
<dbReference type="GO" id="GO:0000976">
    <property type="term" value="F:transcription cis-regulatory region binding"/>
    <property type="evidence" value="ECO:0007669"/>
    <property type="project" value="TreeGrafter"/>
</dbReference>
<dbReference type="Gene3D" id="3.40.50.2300">
    <property type="match status" value="2"/>
</dbReference>
<evidence type="ECO:0000256" key="1">
    <source>
        <dbReference type="ARBA" id="ARBA00023015"/>
    </source>
</evidence>
<dbReference type="InterPro" id="IPR028082">
    <property type="entry name" value="Peripla_BP_I"/>
</dbReference>
<proteinExistence type="predicted"/>
<evidence type="ECO:0000313" key="6">
    <source>
        <dbReference type="Proteomes" id="UP000535437"/>
    </source>
</evidence>
<evidence type="ECO:0000256" key="2">
    <source>
        <dbReference type="ARBA" id="ARBA00023125"/>
    </source>
</evidence>
<comment type="caution">
    <text evidence="5">The sequence shown here is derived from an EMBL/GenBank/DDBJ whole genome shotgun (WGS) entry which is preliminary data.</text>
</comment>
<dbReference type="RefSeq" id="WP_343047461.1">
    <property type="nucleotide sequence ID" value="NZ_BAAALL010000002.1"/>
</dbReference>
<dbReference type="Proteomes" id="UP000535437">
    <property type="component" value="Unassembled WGS sequence"/>
</dbReference>
<gene>
    <name evidence="5" type="ORF">HNR09_001235</name>
</gene>
<dbReference type="InterPro" id="IPR000843">
    <property type="entry name" value="HTH_LacI"/>
</dbReference>
<dbReference type="SMART" id="SM00354">
    <property type="entry name" value="HTH_LACI"/>
    <property type="match status" value="1"/>
</dbReference>
<name>A0A7Z0K8N0_9MICC</name>
<dbReference type="AlphaFoldDB" id="A0A7Z0K8N0"/>
<dbReference type="Gene3D" id="1.10.260.40">
    <property type="entry name" value="lambda repressor-like DNA-binding domains"/>
    <property type="match status" value="1"/>
</dbReference>
<dbReference type="PANTHER" id="PTHR30146">
    <property type="entry name" value="LACI-RELATED TRANSCRIPTIONAL REPRESSOR"/>
    <property type="match status" value="1"/>
</dbReference>
<evidence type="ECO:0000256" key="3">
    <source>
        <dbReference type="ARBA" id="ARBA00023163"/>
    </source>
</evidence>
<dbReference type="GO" id="GO:0003700">
    <property type="term" value="F:DNA-binding transcription factor activity"/>
    <property type="evidence" value="ECO:0007669"/>
    <property type="project" value="TreeGrafter"/>
</dbReference>
<keyword evidence="3" id="KW-0804">Transcription</keyword>
<keyword evidence="1" id="KW-0805">Transcription regulation</keyword>